<reference evidence="2" key="1">
    <citation type="submission" date="2019-03" db="EMBL/GenBank/DDBJ databases">
        <authorList>
            <person name="Danneels B."/>
        </authorList>
    </citation>
    <scope>NUCLEOTIDE SEQUENCE</scope>
</reference>
<accession>A0A484Q3Q5</accession>
<evidence type="ECO:0000256" key="1">
    <source>
        <dbReference type="SAM" id="MobiDB-lite"/>
    </source>
</evidence>
<organism evidence="2">
    <name type="scientific">plant metagenome</name>
    <dbReference type="NCBI Taxonomy" id="1297885"/>
    <lineage>
        <taxon>unclassified sequences</taxon>
        <taxon>metagenomes</taxon>
        <taxon>organismal metagenomes</taxon>
    </lineage>
</organism>
<dbReference type="AlphaFoldDB" id="A0A484Q3Q5"/>
<feature type="region of interest" description="Disordered" evidence="1">
    <location>
        <begin position="1"/>
        <end position="81"/>
    </location>
</feature>
<protein>
    <submittedName>
        <fullName evidence="2">Uncharacterized protein</fullName>
    </submittedName>
</protein>
<gene>
    <name evidence="2" type="ORF">AMP9_0780</name>
</gene>
<evidence type="ECO:0000313" key="2">
    <source>
        <dbReference type="EMBL" id="VFR31230.1"/>
    </source>
</evidence>
<dbReference type="EMBL" id="CAADHY010000028">
    <property type="protein sequence ID" value="VFR31230.1"/>
    <property type="molecule type" value="Genomic_DNA"/>
</dbReference>
<proteinExistence type="predicted"/>
<name>A0A484Q3Q5_9ZZZZ</name>
<sequence>MAWARGIMERGKEWGETGSVDAGLGRRIRALPGRRTVYSRKSGGHSTAKPVYHPRPQEKNVTPAPRAATLRLGQPAGIRSA</sequence>